<dbReference type="AlphaFoldDB" id="A0A814BFW1"/>
<dbReference type="InterPro" id="IPR036188">
    <property type="entry name" value="FAD/NAD-bd_sf"/>
</dbReference>
<organism evidence="2 4">
    <name type="scientific">Rotaria sordida</name>
    <dbReference type="NCBI Taxonomy" id="392033"/>
    <lineage>
        <taxon>Eukaryota</taxon>
        <taxon>Metazoa</taxon>
        <taxon>Spiralia</taxon>
        <taxon>Gnathifera</taxon>
        <taxon>Rotifera</taxon>
        <taxon>Eurotatoria</taxon>
        <taxon>Bdelloidea</taxon>
        <taxon>Philodinida</taxon>
        <taxon>Philodinidae</taxon>
        <taxon>Rotaria</taxon>
    </lineage>
</organism>
<reference evidence="2" key="1">
    <citation type="submission" date="2021-02" db="EMBL/GenBank/DDBJ databases">
        <authorList>
            <person name="Nowell W R."/>
        </authorList>
    </citation>
    <scope>NUCLEOTIDE SEQUENCE</scope>
</reference>
<dbReference type="InterPro" id="IPR002937">
    <property type="entry name" value="Amino_oxidase"/>
</dbReference>
<dbReference type="EMBL" id="CAJOBE010003493">
    <property type="protein sequence ID" value="CAF3883850.1"/>
    <property type="molecule type" value="Genomic_DNA"/>
</dbReference>
<dbReference type="SUPFAM" id="SSF54373">
    <property type="entry name" value="FAD-linked reductases, C-terminal domain"/>
    <property type="match status" value="1"/>
</dbReference>
<accession>A0A814BFW1</accession>
<evidence type="ECO:0000259" key="1">
    <source>
        <dbReference type="Pfam" id="PF01593"/>
    </source>
</evidence>
<evidence type="ECO:0000313" key="4">
    <source>
        <dbReference type="Proteomes" id="UP000663889"/>
    </source>
</evidence>
<dbReference type="Proteomes" id="UP000663889">
    <property type="component" value="Unassembled WGS sequence"/>
</dbReference>
<evidence type="ECO:0000313" key="3">
    <source>
        <dbReference type="EMBL" id="CAF3883850.1"/>
    </source>
</evidence>
<dbReference type="Gene3D" id="3.50.50.60">
    <property type="entry name" value="FAD/NAD(P)-binding domain"/>
    <property type="match status" value="1"/>
</dbReference>
<feature type="domain" description="Amine oxidase" evidence="1">
    <location>
        <begin position="18"/>
        <end position="434"/>
    </location>
</feature>
<dbReference type="Proteomes" id="UP000663874">
    <property type="component" value="Unassembled WGS sequence"/>
</dbReference>
<protein>
    <recommendedName>
        <fullName evidence="1">Amine oxidase domain-containing protein</fullName>
    </recommendedName>
</protein>
<comment type="caution">
    <text evidence="2">The sequence shown here is derived from an EMBL/GenBank/DDBJ whole genome shotgun (WGS) entry which is preliminary data.</text>
</comment>
<dbReference type="Gene3D" id="3.90.660.10">
    <property type="match status" value="1"/>
</dbReference>
<proteinExistence type="predicted"/>
<name>A0A814BFW1_9BILA</name>
<sequence>MTMSDNLYDLIIIGCGPAGIAAALELQKYQTIPNFLIVEARNRVGGRAYTDTHTFDSNKPIDVGARWIHHFRPENPLYIHHTPSDKDCFSYDLVHSNIVSFFDIDGTLLSDVLVSQAEKIVEELCINIHEYSSDKEDISMFDVIRDKYEKIQDKQMRRLIDMNFSFIEHYEGSNLNELSAKSYSKSDSDIETCDLILPIGLGSFIEQIVQRNHFPIQLNTIVTNIDIPTDTNEPIHITTQDNRHYLSKYILITIPLGCLKVCSIKFTPPLPDWKQNAIDKMGFGLLNKIFIQFPLTFWDEKLDSIFIASNRFCLFHCQPLDHMLILFVCGNLARELEQQTDEEIIEQILQRLKRIYPQIPKPIKWLVTRWGCDPFAYGSYSNFKIGATYETLKELARECYDDRIYWAGEHTNYDGTIGCVDSAFESGHREAKRIYDKLNKISS</sequence>
<evidence type="ECO:0000313" key="2">
    <source>
        <dbReference type="EMBL" id="CAF0927730.1"/>
    </source>
</evidence>
<gene>
    <name evidence="3" type="ORF">FNK824_LOCUS19685</name>
    <name evidence="2" type="ORF">SEV965_LOCUS7001</name>
</gene>
<dbReference type="PANTHER" id="PTHR10742">
    <property type="entry name" value="FLAVIN MONOAMINE OXIDASE"/>
    <property type="match status" value="1"/>
</dbReference>
<dbReference type="EMBL" id="CAJNOU010000238">
    <property type="protein sequence ID" value="CAF0927730.1"/>
    <property type="molecule type" value="Genomic_DNA"/>
</dbReference>
<dbReference type="SUPFAM" id="SSF51905">
    <property type="entry name" value="FAD/NAD(P)-binding domain"/>
    <property type="match status" value="1"/>
</dbReference>
<dbReference type="InterPro" id="IPR050281">
    <property type="entry name" value="Flavin_monoamine_oxidase"/>
</dbReference>
<dbReference type="PANTHER" id="PTHR10742:SF410">
    <property type="entry name" value="LYSINE-SPECIFIC HISTONE DEMETHYLASE 2"/>
    <property type="match status" value="1"/>
</dbReference>
<dbReference type="GO" id="GO:0016491">
    <property type="term" value="F:oxidoreductase activity"/>
    <property type="evidence" value="ECO:0007669"/>
    <property type="project" value="InterPro"/>
</dbReference>
<dbReference type="Pfam" id="PF01593">
    <property type="entry name" value="Amino_oxidase"/>
    <property type="match status" value="1"/>
</dbReference>